<keyword evidence="4" id="KW-0175">Coiled coil</keyword>
<dbReference type="EMBL" id="FOJX01000017">
    <property type="protein sequence ID" value="SFB15199.1"/>
    <property type="molecule type" value="Genomic_DNA"/>
</dbReference>
<dbReference type="Proteomes" id="UP000183843">
    <property type="component" value="Unassembled WGS sequence"/>
</dbReference>
<organism evidence="8 9">
    <name type="scientific">Selenomonas ruminantium</name>
    <dbReference type="NCBI Taxonomy" id="971"/>
    <lineage>
        <taxon>Bacteria</taxon>
        <taxon>Bacillati</taxon>
        <taxon>Bacillota</taxon>
        <taxon>Negativicutes</taxon>
        <taxon>Selenomonadales</taxon>
        <taxon>Selenomonadaceae</taxon>
        <taxon>Selenomonas</taxon>
    </lineage>
</organism>
<comment type="similarity">
    <text evidence="2">Belongs to the membrane fusion protein (MFP) (TC 8.A.1) family.</text>
</comment>
<dbReference type="Pfam" id="PF25917">
    <property type="entry name" value="BSH_RND"/>
    <property type="match status" value="1"/>
</dbReference>
<dbReference type="GO" id="GO:0015562">
    <property type="term" value="F:efflux transmembrane transporter activity"/>
    <property type="evidence" value="ECO:0007669"/>
    <property type="project" value="TreeGrafter"/>
</dbReference>
<evidence type="ECO:0000313" key="8">
    <source>
        <dbReference type="EMBL" id="SFB15199.1"/>
    </source>
</evidence>
<dbReference type="Gene3D" id="1.10.287.470">
    <property type="entry name" value="Helix hairpin bin"/>
    <property type="match status" value="1"/>
</dbReference>
<dbReference type="PANTHER" id="PTHR30469:SF33">
    <property type="entry name" value="SLR1207 PROTEIN"/>
    <property type="match status" value="1"/>
</dbReference>
<gene>
    <name evidence="8" type="ORF">SAMN05216587_11721</name>
</gene>
<sequence>MIMKKYFYIGIVVILMISLAIVGYGAWLNYSDENQIASRMDNRTLQLKAAKAEVREMQPIITMETVRFVSERMTDAVALTDGRILQWYVEKNSNVNKGQVLLSMANDQIPLKIQQATSAVSRAEAALAQANSSYRRQQRLMAKDATSHEKYEEAEARYLAAKEALREAESQRDQYLVQKNWLSVTSPVDGDVLLIYQREGAYVQAGTPVALVGNFDRLTFALTVADSSTRRMELGESFELKFPNRWSMGKAYDTEFGAGNQGWNQKVKATLREIVPPLSEPADVRRAVWEVDNRTHLLEPLTYTGVIMQAVNPYKCLTVPLSSMYDNARNAVFVVDGDGIIHLRSVVTGADDDKYIEIREGLAEGDIVLVGNFEGLEDGMKAEIVLEGENS</sequence>
<keyword evidence="5" id="KW-0472">Membrane</keyword>
<evidence type="ECO:0000256" key="4">
    <source>
        <dbReference type="SAM" id="Coils"/>
    </source>
</evidence>
<dbReference type="InterPro" id="IPR006143">
    <property type="entry name" value="RND_pump_MFP"/>
</dbReference>
<proteinExistence type="inferred from homology"/>
<dbReference type="Pfam" id="PF25967">
    <property type="entry name" value="RND-MFP_C"/>
    <property type="match status" value="1"/>
</dbReference>
<feature type="domain" description="Multidrug resistance protein MdtA-like barrel-sandwich hybrid" evidence="6">
    <location>
        <begin position="81"/>
        <end position="212"/>
    </location>
</feature>
<evidence type="ECO:0000256" key="3">
    <source>
        <dbReference type="ARBA" id="ARBA00022448"/>
    </source>
</evidence>
<feature type="transmembrane region" description="Helical" evidence="5">
    <location>
        <begin position="7"/>
        <end position="30"/>
    </location>
</feature>
<keyword evidence="3" id="KW-0813">Transport</keyword>
<evidence type="ECO:0000256" key="2">
    <source>
        <dbReference type="ARBA" id="ARBA00009477"/>
    </source>
</evidence>
<dbReference type="GO" id="GO:1990281">
    <property type="term" value="C:efflux pump complex"/>
    <property type="evidence" value="ECO:0007669"/>
    <property type="project" value="TreeGrafter"/>
</dbReference>
<protein>
    <submittedName>
        <fullName evidence="8">RND family efflux transporter, MFP subunit</fullName>
    </submittedName>
</protein>
<feature type="domain" description="Multidrug resistance protein MdtA-like C-terminal permuted SH3" evidence="7">
    <location>
        <begin position="317"/>
        <end position="371"/>
    </location>
</feature>
<dbReference type="Gene3D" id="2.40.30.170">
    <property type="match status" value="1"/>
</dbReference>
<keyword evidence="5" id="KW-1133">Transmembrane helix</keyword>
<dbReference type="RefSeq" id="WP_037356110.1">
    <property type="nucleotide sequence ID" value="NZ_FOJX01000017.1"/>
</dbReference>
<reference evidence="8 9" key="1">
    <citation type="submission" date="2016-10" db="EMBL/GenBank/DDBJ databases">
        <authorList>
            <person name="de Groot N.N."/>
        </authorList>
    </citation>
    <scope>NUCLEOTIDE SEQUENCE [LARGE SCALE GENOMIC DNA]</scope>
    <source>
        <strain evidence="8 9">L14</strain>
    </source>
</reference>
<keyword evidence="5" id="KW-0812">Transmembrane</keyword>
<evidence type="ECO:0000313" key="9">
    <source>
        <dbReference type="Proteomes" id="UP000183843"/>
    </source>
</evidence>
<dbReference type="InterPro" id="IPR058627">
    <property type="entry name" value="MdtA-like_C"/>
</dbReference>
<name>A0A1I0YP81_SELRU</name>
<dbReference type="AlphaFoldDB" id="A0A1I0YP81"/>
<evidence type="ECO:0000259" key="6">
    <source>
        <dbReference type="Pfam" id="PF25917"/>
    </source>
</evidence>
<accession>A0A1I0YP81</accession>
<dbReference type="Gene3D" id="2.40.420.20">
    <property type="match status" value="1"/>
</dbReference>
<feature type="coiled-coil region" evidence="4">
    <location>
        <begin position="113"/>
        <end position="178"/>
    </location>
</feature>
<dbReference type="NCBIfam" id="TIGR01730">
    <property type="entry name" value="RND_mfp"/>
    <property type="match status" value="1"/>
</dbReference>
<dbReference type="InterPro" id="IPR058625">
    <property type="entry name" value="MdtA-like_BSH"/>
</dbReference>
<dbReference type="Gene3D" id="2.40.50.100">
    <property type="match status" value="1"/>
</dbReference>
<dbReference type="PANTHER" id="PTHR30469">
    <property type="entry name" value="MULTIDRUG RESISTANCE PROTEIN MDTA"/>
    <property type="match status" value="1"/>
</dbReference>
<evidence type="ECO:0000256" key="1">
    <source>
        <dbReference type="ARBA" id="ARBA00004196"/>
    </source>
</evidence>
<comment type="subcellular location">
    <subcellularLocation>
        <location evidence="1">Cell envelope</location>
    </subcellularLocation>
</comment>
<evidence type="ECO:0000259" key="7">
    <source>
        <dbReference type="Pfam" id="PF25967"/>
    </source>
</evidence>
<dbReference type="SUPFAM" id="SSF111369">
    <property type="entry name" value="HlyD-like secretion proteins"/>
    <property type="match status" value="1"/>
</dbReference>
<evidence type="ECO:0000256" key="5">
    <source>
        <dbReference type="SAM" id="Phobius"/>
    </source>
</evidence>